<dbReference type="Proteomes" id="UP000305401">
    <property type="component" value="Unassembled WGS sequence"/>
</dbReference>
<gene>
    <name evidence="1" type="ORF">E5990_07115</name>
</gene>
<sequence length="327" mass="37028">MNNLKKLAALSVVSVVMLSACKPAEKAEPHSAYLFAYFTGNSKADESIHFAVSDDGFNYSALNSNQPVILSEDISRTGGVRDPHILRGHDGKSYYMVVTDMVCHNGWDSNRGMVLLKSDDLVNWKHSAVHFPERYAGQDSLKRVWAPQTIYDPEAGKYLVYFSLKYGDGPDVIHYAYANDDFTDLEGDPKPFFIPKDGKPCIDGDIVEKDGKYYMFYKTEGHGDGIKIAVTESLTSGKWEEQPDYKQQTEDAVEGAGTFKLIGDDRYILMYDVYKAHRYEFAQTTDLENFEPVKENVTMDFRPRHGTVMTITDSELQRLKEKWGNAE</sequence>
<name>A0AC61S4P0_9BACT</name>
<reference evidence="1" key="1">
    <citation type="submission" date="2019-04" db="EMBL/GenBank/DDBJ databases">
        <title>Microbes associate with the intestines of laboratory mice.</title>
        <authorList>
            <person name="Navarre W."/>
            <person name="Wong E."/>
            <person name="Huang K.C."/>
            <person name="Tropini C."/>
            <person name="Ng K."/>
            <person name="Yu B."/>
        </authorList>
    </citation>
    <scope>NUCLEOTIDE SEQUENCE</scope>
    <source>
        <strain evidence="1">NM86_A22</strain>
    </source>
</reference>
<organism evidence="1 2">
    <name type="scientific">Muribaculum caecicola</name>
    <dbReference type="NCBI Taxonomy" id="3038144"/>
    <lineage>
        <taxon>Bacteria</taxon>
        <taxon>Pseudomonadati</taxon>
        <taxon>Bacteroidota</taxon>
        <taxon>Bacteroidia</taxon>
        <taxon>Bacteroidales</taxon>
        <taxon>Muribaculaceae</taxon>
        <taxon>Muribaculum</taxon>
    </lineage>
</organism>
<protein>
    <submittedName>
        <fullName evidence="1">Uncharacterized protein</fullName>
    </submittedName>
</protein>
<dbReference type="EMBL" id="SSTG01000082">
    <property type="protein sequence ID" value="THG49077.1"/>
    <property type="molecule type" value="Genomic_DNA"/>
</dbReference>
<accession>A0AC61S4P0</accession>
<proteinExistence type="predicted"/>
<evidence type="ECO:0000313" key="1">
    <source>
        <dbReference type="EMBL" id="THG49077.1"/>
    </source>
</evidence>
<evidence type="ECO:0000313" key="2">
    <source>
        <dbReference type="Proteomes" id="UP000305401"/>
    </source>
</evidence>
<keyword evidence="2" id="KW-1185">Reference proteome</keyword>
<comment type="caution">
    <text evidence="1">The sequence shown here is derived from an EMBL/GenBank/DDBJ whole genome shotgun (WGS) entry which is preliminary data.</text>
</comment>